<dbReference type="Proteomes" id="UP000324222">
    <property type="component" value="Unassembled WGS sequence"/>
</dbReference>
<reference evidence="1 2" key="1">
    <citation type="submission" date="2019-05" db="EMBL/GenBank/DDBJ databases">
        <title>Another draft genome of Portunus trituberculatus and its Hox gene families provides insights of decapod evolution.</title>
        <authorList>
            <person name="Jeong J.-H."/>
            <person name="Song I."/>
            <person name="Kim S."/>
            <person name="Choi T."/>
            <person name="Kim D."/>
            <person name="Ryu S."/>
            <person name="Kim W."/>
        </authorList>
    </citation>
    <scope>NUCLEOTIDE SEQUENCE [LARGE SCALE GENOMIC DNA]</scope>
    <source>
        <tissue evidence="1">Muscle</tissue>
    </source>
</reference>
<comment type="caution">
    <text evidence="1">The sequence shown here is derived from an EMBL/GenBank/DDBJ whole genome shotgun (WGS) entry which is preliminary data.</text>
</comment>
<proteinExistence type="predicted"/>
<protein>
    <submittedName>
        <fullName evidence="1">Uncharacterized protein</fullName>
    </submittedName>
</protein>
<gene>
    <name evidence="1" type="ORF">E2C01_059979</name>
</gene>
<name>A0A5B7H6V3_PORTR</name>
<organism evidence="1 2">
    <name type="scientific">Portunus trituberculatus</name>
    <name type="common">Swimming crab</name>
    <name type="synonym">Neptunus trituberculatus</name>
    <dbReference type="NCBI Taxonomy" id="210409"/>
    <lineage>
        <taxon>Eukaryota</taxon>
        <taxon>Metazoa</taxon>
        <taxon>Ecdysozoa</taxon>
        <taxon>Arthropoda</taxon>
        <taxon>Crustacea</taxon>
        <taxon>Multicrustacea</taxon>
        <taxon>Malacostraca</taxon>
        <taxon>Eumalacostraca</taxon>
        <taxon>Eucarida</taxon>
        <taxon>Decapoda</taxon>
        <taxon>Pleocyemata</taxon>
        <taxon>Brachyura</taxon>
        <taxon>Eubrachyura</taxon>
        <taxon>Portunoidea</taxon>
        <taxon>Portunidae</taxon>
        <taxon>Portuninae</taxon>
        <taxon>Portunus</taxon>
    </lineage>
</organism>
<accession>A0A5B7H6V3</accession>
<evidence type="ECO:0000313" key="1">
    <source>
        <dbReference type="EMBL" id="MPC65843.1"/>
    </source>
</evidence>
<dbReference type="EMBL" id="VSRR010023913">
    <property type="protein sequence ID" value="MPC65843.1"/>
    <property type="molecule type" value="Genomic_DNA"/>
</dbReference>
<dbReference type="AlphaFoldDB" id="A0A5B7H6V3"/>
<sequence>MDYDSEPLGVSSGDRAPVGFVADLFVCWFRGLKHLPQTILRKCSALSLVCSSRSEITTKLQKFVKDETVTSI</sequence>
<evidence type="ECO:0000313" key="2">
    <source>
        <dbReference type="Proteomes" id="UP000324222"/>
    </source>
</evidence>
<keyword evidence="2" id="KW-1185">Reference proteome</keyword>